<keyword evidence="1" id="KW-0812">Transmembrane</keyword>
<dbReference type="Gene3D" id="1.20.1300.10">
    <property type="entry name" value="Fumarate reductase/succinate dehydrogenase, transmembrane subunit"/>
    <property type="match status" value="1"/>
</dbReference>
<dbReference type="EMBL" id="NOIG01000008">
    <property type="protein sequence ID" value="OYD49861.1"/>
    <property type="molecule type" value="Genomic_DNA"/>
</dbReference>
<keyword evidence="1" id="KW-0472">Membrane</keyword>
<evidence type="ECO:0000256" key="1">
    <source>
        <dbReference type="SAM" id="Phobius"/>
    </source>
</evidence>
<dbReference type="SUPFAM" id="SSF81343">
    <property type="entry name" value="Fumarate reductase respiratory complex transmembrane subunits"/>
    <property type="match status" value="1"/>
</dbReference>
<evidence type="ECO:0000313" key="3">
    <source>
        <dbReference type="Proteomes" id="UP000215441"/>
    </source>
</evidence>
<feature type="transmembrane region" description="Helical" evidence="1">
    <location>
        <begin position="189"/>
        <end position="209"/>
    </location>
</feature>
<dbReference type="OrthoDB" id="6868340at2"/>
<proteinExistence type="predicted"/>
<dbReference type="Proteomes" id="UP000215441">
    <property type="component" value="Unassembled WGS sequence"/>
</dbReference>
<organism evidence="2 3">
    <name type="scientific">Acidovorax kalamii</name>
    <dbReference type="NCBI Taxonomy" id="2004485"/>
    <lineage>
        <taxon>Bacteria</taxon>
        <taxon>Pseudomonadati</taxon>
        <taxon>Pseudomonadota</taxon>
        <taxon>Betaproteobacteria</taxon>
        <taxon>Burkholderiales</taxon>
        <taxon>Comamonadaceae</taxon>
        <taxon>Acidovorax</taxon>
    </lineage>
</organism>
<evidence type="ECO:0000313" key="2">
    <source>
        <dbReference type="EMBL" id="OYD49861.1"/>
    </source>
</evidence>
<feature type="transmembrane region" description="Helical" evidence="1">
    <location>
        <begin position="154"/>
        <end position="177"/>
    </location>
</feature>
<accession>A0A235ELG4</accession>
<feature type="transmembrane region" description="Helical" evidence="1">
    <location>
        <begin position="6"/>
        <end position="22"/>
    </location>
</feature>
<dbReference type="RefSeq" id="WP_094290017.1">
    <property type="nucleotide sequence ID" value="NZ_NOIG01000008.1"/>
</dbReference>
<dbReference type="GO" id="GO:0016020">
    <property type="term" value="C:membrane"/>
    <property type="evidence" value="ECO:0007669"/>
    <property type="project" value="InterPro"/>
</dbReference>
<keyword evidence="1" id="KW-1133">Transmembrane helix</keyword>
<feature type="transmembrane region" description="Helical" evidence="1">
    <location>
        <begin position="79"/>
        <end position="99"/>
    </location>
</feature>
<dbReference type="AlphaFoldDB" id="A0A235ELG4"/>
<name>A0A235ELG4_9BURK</name>
<dbReference type="InterPro" id="IPR034804">
    <property type="entry name" value="SQR/QFR_C/D"/>
</dbReference>
<reference evidence="2 3" key="1">
    <citation type="submission" date="2017-07" db="EMBL/GenBank/DDBJ databases">
        <title>Acidovorax KNDSW TSA 6 genome sequence and assembly.</title>
        <authorList>
            <person name="Mayilraj S."/>
        </authorList>
    </citation>
    <scope>NUCLEOTIDE SEQUENCE [LARGE SCALE GENOMIC DNA]</scope>
    <source>
        <strain evidence="2 3">KNDSW-TSA6</strain>
    </source>
</reference>
<comment type="caution">
    <text evidence="2">The sequence shown here is derived from an EMBL/GenBank/DDBJ whole genome shotgun (WGS) entry which is preliminary data.</text>
</comment>
<sequence length="227" mass="24106">MNDTSQLALGATALGLAGTWVWRQRPALRTLHRGSALALALFLVAHVLGHLAGLAGVAVHQGVLEVLRSVYRQPVVEGLLLAGVLFQAVSGLTLLWRGWRQCRGAVAWAQAVSGGYLSLFLLIHVTAVLVARLYGVDTNLQFAAAGMHRPPWQWFFGPYYFLAVLALCTHVGCALYWNLPPRLRAPVLAAALVVGVLLAATLVVMLAGVPPVQGAGGWLTGATLPPK</sequence>
<keyword evidence="3" id="KW-1185">Reference proteome</keyword>
<gene>
    <name evidence="2" type="ORF">CBY09_12990</name>
</gene>
<protein>
    <submittedName>
        <fullName evidence="2">Uncharacterized protein</fullName>
    </submittedName>
</protein>
<feature type="transmembrane region" description="Helical" evidence="1">
    <location>
        <begin position="34"/>
        <end position="59"/>
    </location>
</feature>
<feature type="transmembrane region" description="Helical" evidence="1">
    <location>
        <begin position="111"/>
        <end position="134"/>
    </location>
</feature>